<protein>
    <submittedName>
        <fullName evidence="1">Uncharacterized protein</fullName>
    </submittedName>
</protein>
<organism evidence="1 2">
    <name type="scientific">Streptomyces lavendofoliae</name>
    <dbReference type="NCBI Taxonomy" id="67314"/>
    <lineage>
        <taxon>Bacteria</taxon>
        <taxon>Bacillati</taxon>
        <taxon>Actinomycetota</taxon>
        <taxon>Actinomycetes</taxon>
        <taxon>Kitasatosporales</taxon>
        <taxon>Streptomycetaceae</taxon>
        <taxon>Streptomyces</taxon>
    </lineage>
</organism>
<reference evidence="1" key="1">
    <citation type="journal article" date="2014" name="Int. J. Syst. Evol. Microbiol.">
        <title>Complete genome sequence of Corynebacterium casei LMG S-19264T (=DSM 44701T), isolated from a smear-ripened cheese.</title>
        <authorList>
            <consortium name="US DOE Joint Genome Institute (JGI-PGF)"/>
            <person name="Walter F."/>
            <person name="Albersmeier A."/>
            <person name="Kalinowski J."/>
            <person name="Ruckert C."/>
        </authorList>
    </citation>
    <scope>NUCLEOTIDE SEQUENCE</scope>
    <source>
        <strain evidence="1">JCM 4391</strain>
    </source>
</reference>
<dbReference type="Proteomes" id="UP000636661">
    <property type="component" value="Unassembled WGS sequence"/>
</dbReference>
<dbReference type="AlphaFoldDB" id="A0A918HWN1"/>
<evidence type="ECO:0000313" key="2">
    <source>
        <dbReference type="Proteomes" id="UP000636661"/>
    </source>
</evidence>
<evidence type="ECO:0000313" key="1">
    <source>
        <dbReference type="EMBL" id="GGU31674.1"/>
    </source>
</evidence>
<dbReference type="RefSeq" id="WP_189550235.1">
    <property type="nucleotide sequence ID" value="NZ_BMTP01000004.1"/>
</dbReference>
<proteinExistence type="predicted"/>
<accession>A0A918HWN1</accession>
<dbReference type="EMBL" id="BMTP01000004">
    <property type="protein sequence ID" value="GGU31674.1"/>
    <property type="molecule type" value="Genomic_DNA"/>
</dbReference>
<gene>
    <name evidence="1" type="ORF">GCM10010274_18120</name>
</gene>
<sequence length="207" mass="23297">MSIPWTDIGTVSTAGLSAIATWGAWRAAARSAKTANTVARIERQRWHADLTPEFSISIEPGEGDRATLSVRLVGPVPLKRLDEIAIQIISSDDMERTARLPGSPAQEALDAQVWGPYRFSYGPDGADVNGQTVAPFSLRVGVGRPFSIERTRPPRWQEGQDVGRRWRDEWLNRPMRLLITCRHEEFEPWVVPFDVEVPRATRAQWLN</sequence>
<name>A0A918HWN1_9ACTN</name>
<reference evidence="1" key="2">
    <citation type="submission" date="2020-09" db="EMBL/GenBank/DDBJ databases">
        <authorList>
            <person name="Sun Q."/>
            <person name="Ohkuma M."/>
        </authorList>
    </citation>
    <scope>NUCLEOTIDE SEQUENCE</scope>
    <source>
        <strain evidence="1">JCM 4391</strain>
    </source>
</reference>
<keyword evidence="2" id="KW-1185">Reference proteome</keyword>
<comment type="caution">
    <text evidence="1">The sequence shown here is derived from an EMBL/GenBank/DDBJ whole genome shotgun (WGS) entry which is preliminary data.</text>
</comment>